<name>A0ACB8XPG4_ARCLA</name>
<organism evidence="1 2">
    <name type="scientific">Arctium lappa</name>
    <name type="common">Greater burdock</name>
    <name type="synonym">Lappa major</name>
    <dbReference type="NCBI Taxonomy" id="4217"/>
    <lineage>
        <taxon>Eukaryota</taxon>
        <taxon>Viridiplantae</taxon>
        <taxon>Streptophyta</taxon>
        <taxon>Embryophyta</taxon>
        <taxon>Tracheophyta</taxon>
        <taxon>Spermatophyta</taxon>
        <taxon>Magnoliopsida</taxon>
        <taxon>eudicotyledons</taxon>
        <taxon>Gunneridae</taxon>
        <taxon>Pentapetalae</taxon>
        <taxon>asterids</taxon>
        <taxon>campanulids</taxon>
        <taxon>Asterales</taxon>
        <taxon>Asteraceae</taxon>
        <taxon>Carduoideae</taxon>
        <taxon>Cardueae</taxon>
        <taxon>Arctiinae</taxon>
        <taxon>Arctium</taxon>
    </lineage>
</organism>
<proteinExistence type="predicted"/>
<gene>
    <name evidence="1" type="ORF">L6452_38545</name>
</gene>
<evidence type="ECO:0000313" key="2">
    <source>
        <dbReference type="Proteomes" id="UP001055879"/>
    </source>
</evidence>
<dbReference type="EMBL" id="CM042061">
    <property type="protein sequence ID" value="KAI3672457.1"/>
    <property type="molecule type" value="Genomic_DNA"/>
</dbReference>
<protein>
    <submittedName>
        <fullName evidence="1">Uncharacterized protein</fullName>
    </submittedName>
</protein>
<evidence type="ECO:0000313" key="1">
    <source>
        <dbReference type="EMBL" id="KAI3672457.1"/>
    </source>
</evidence>
<keyword evidence="2" id="KW-1185">Reference proteome</keyword>
<reference evidence="2" key="1">
    <citation type="journal article" date="2022" name="Mol. Ecol. Resour.">
        <title>The genomes of chicory, endive, great burdock and yacon provide insights into Asteraceae palaeo-polyploidization history and plant inulin production.</title>
        <authorList>
            <person name="Fan W."/>
            <person name="Wang S."/>
            <person name="Wang H."/>
            <person name="Wang A."/>
            <person name="Jiang F."/>
            <person name="Liu H."/>
            <person name="Zhao H."/>
            <person name="Xu D."/>
            <person name="Zhang Y."/>
        </authorList>
    </citation>
    <scope>NUCLEOTIDE SEQUENCE [LARGE SCALE GENOMIC DNA]</scope>
    <source>
        <strain evidence="2">cv. Niubang</strain>
    </source>
</reference>
<dbReference type="Proteomes" id="UP001055879">
    <property type="component" value="Linkage Group LG15"/>
</dbReference>
<sequence>MNLIDLCVYIYTSRSTKDMSPTRVLRTGFILLVIFVRLTCADELPRVSNSVCPTKSIKASIFGFQDSVCPLGGIDHSLGIIEGDETSLQKALSMVDTKTHDYIVVLFYASWCPFSTVFRPSLSMMSSLYPSIPHFAIEESVVKPSILSKYGVNGFPTLFVLNSTMRVRYHGSRTLSSLVAFYTDVTGIESESVDKTSLDKMDTCVHEDGNNSNSEPETCPFTWARSPENLLRQETYLALATLFVVLRSLYLSYPFMVTSARYARRTRFRIRNLWEHPFGYLNRAIQLFSSLTGCMEVGFFHGSKQ</sequence>
<comment type="caution">
    <text evidence="1">The sequence shown here is derived from an EMBL/GenBank/DDBJ whole genome shotgun (WGS) entry which is preliminary data.</text>
</comment>
<reference evidence="1 2" key="2">
    <citation type="journal article" date="2022" name="Mol. Ecol. Resour.">
        <title>The genomes of chicory, endive, great burdock and yacon provide insights into Asteraceae paleo-polyploidization history and plant inulin production.</title>
        <authorList>
            <person name="Fan W."/>
            <person name="Wang S."/>
            <person name="Wang H."/>
            <person name="Wang A."/>
            <person name="Jiang F."/>
            <person name="Liu H."/>
            <person name="Zhao H."/>
            <person name="Xu D."/>
            <person name="Zhang Y."/>
        </authorList>
    </citation>
    <scope>NUCLEOTIDE SEQUENCE [LARGE SCALE GENOMIC DNA]</scope>
    <source>
        <strain evidence="2">cv. Niubang</strain>
    </source>
</reference>
<accession>A0ACB8XPG4</accession>